<evidence type="ECO:0000313" key="4">
    <source>
        <dbReference type="Proteomes" id="UP000027138"/>
    </source>
</evidence>
<dbReference type="AlphaFoldDB" id="A0A067K701"/>
<evidence type="ECO:0008006" key="5">
    <source>
        <dbReference type="Google" id="ProtNLM"/>
    </source>
</evidence>
<reference evidence="3 4" key="1">
    <citation type="journal article" date="2014" name="PLoS ONE">
        <title>Global Analysis of Gene Expression Profiles in Physic Nut (Jatropha curcas L.) Seedlings Exposed to Salt Stress.</title>
        <authorList>
            <person name="Zhang L."/>
            <person name="Zhang C."/>
            <person name="Wu P."/>
            <person name="Chen Y."/>
            <person name="Li M."/>
            <person name="Jiang H."/>
            <person name="Wu G."/>
        </authorList>
    </citation>
    <scope>NUCLEOTIDE SEQUENCE [LARGE SCALE GENOMIC DNA]</scope>
    <source>
        <strain evidence="4">cv. GZQX0401</strain>
        <tissue evidence="3">Young leaves</tissue>
    </source>
</reference>
<dbReference type="Proteomes" id="UP000027138">
    <property type="component" value="Unassembled WGS sequence"/>
</dbReference>
<proteinExistence type="inferred from homology"/>
<comment type="similarity">
    <text evidence="1">Belongs to the CNOT9 family.</text>
</comment>
<sequence>MSNHSESQYRRLSRSSDSGDSEMTMVAQLIHEIQNPETRERALYILSKNRAVRGDLAPLLWHSFGTITTLLQEIISVYHLLSSPYLTDKASNKVCNALVLLQGIAAHPDTKMLFIKAKIPLYLTAFLNNTNKEKSHEFLRLSSLGVIGALVKVDDAQVVRFLLSSEILPSVLRCMEVGNELSKTVATFIVYRILLNDEGLKYCSVLADRFFAIGHVLAKMIEKLAEDGRIAEDQSKRLLKHIIWCYHRLSESPRACDGLRCCLPMKLRDSSFINVIRDDQTAMHCLGQLFHNVAAGHPSTTQKALQPVSPLLGHLIGG</sequence>
<feature type="region of interest" description="Disordered" evidence="2">
    <location>
        <begin position="1"/>
        <end position="20"/>
    </location>
</feature>
<keyword evidence="4" id="KW-1185">Reference proteome</keyword>
<dbReference type="InterPro" id="IPR016024">
    <property type="entry name" value="ARM-type_fold"/>
</dbReference>
<organism evidence="3 4">
    <name type="scientific">Jatropha curcas</name>
    <name type="common">Barbados nut</name>
    <dbReference type="NCBI Taxonomy" id="180498"/>
    <lineage>
        <taxon>Eukaryota</taxon>
        <taxon>Viridiplantae</taxon>
        <taxon>Streptophyta</taxon>
        <taxon>Embryophyta</taxon>
        <taxon>Tracheophyta</taxon>
        <taxon>Spermatophyta</taxon>
        <taxon>Magnoliopsida</taxon>
        <taxon>eudicotyledons</taxon>
        <taxon>Gunneridae</taxon>
        <taxon>Pentapetalae</taxon>
        <taxon>rosids</taxon>
        <taxon>fabids</taxon>
        <taxon>Malpighiales</taxon>
        <taxon>Euphorbiaceae</taxon>
        <taxon>Crotonoideae</taxon>
        <taxon>Jatropheae</taxon>
        <taxon>Jatropha</taxon>
    </lineage>
</organism>
<name>A0A067K701_JATCU</name>
<dbReference type="Gene3D" id="1.25.10.10">
    <property type="entry name" value="Leucine-rich Repeat Variant"/>
    <property type="match status" value="1"/>
</dbReference>
<dbReference type="SUPFAM" id="SSF48371">
    <property type="entry name" value="ARM repeat"/>
    <property type="match status" value="1"/>
</dbReference>
<dbReference type="EMBL" id="KK914641">
    <property type="protein sequence ID" value="KDP30773.1"/>
    <property type="molecule type" value="Genomic_DNA"/>
</dbReference>
<accession>A0A067K701</accession>
<dbReference type="GO" id="GO:0030014">
    <property type="term" value="C:CCR4-NOT complex"/>
    <property type="evidence" value="ECO:0007669"/>
    <property type="project" value="InterPro"/>
</dbReference>
<dbReference type="InterPro" id="IPR007216">
    <property type="entry name" value="CNOT9"/>
</dbReference>
<dbReference type="GO" id="GO:0006402">
    <property type="term" value="P:mRNA catabolic process"/>
    <property type="evidence" value="ECO:0007669"/>
    <property type="project" value="InterPro"/>
</dbReference>
<evidence type="ECO:0000256" key="1">
    <source>
        <dbReference type="ARBA" id="ARBA00006385"/>
    </source>
</evidence>
<gene>
    <name evidence="3" type="ORF">JCGZ_13716</name>
</gene>
<dbReference type="FunFam" id="1.25.10.10:FF:000661">
    <property type="entry name" value="Cell differentiation family, Rcd1-like containing protein"/>
    <property type="match status" value="1"/>
</dbReference>
<protein>
    <recommendedName>
        <fullName evidence="5">Cell differentiation protein rcd1</fullName>
    </recommendedName>
</protein>
<dbReference type="Pfam" id="PF04078">
    <property type="entry name" value="Rcd1"/>
    <property type="match status" value="1"/>
</dbReference>
<evidence type="ECO:0000313" key="3">
    <source>
        <dbReference type="EMBL" id="KDP30773.1"/>
    </source>
</evidence>
<dbReference type="PANTHER" id="PTHR12262">
    <property type="entry name" value="CCR4-NOT TRANSCRIPTION COMPLEX SUBUNIT 9"/>
    <property type="match status" value="1"/>
</dbReference>
<evidence type="ECO:0000256" key="2">
    <source>
        <dbReference type="SAM" id="MobiDB-lite"/>
    </source>
</evidence>
<dbReference type="InterPro" id="IPR011989">
    <property type="entry name" value="ARM-like"/>
</dbReference>
<dbReference type="OrthoDB" id="1183224at2759"/>
<dbReference type="STRING" id="180498.A0A067K701"/>